<keyword evidence="1" id="KW-0812">Transmembrane</keyword>
<proteinExistence type="predicted"/>
<feature type="transmembrane region" description="Helical" evidence="1">
    <location>
        <begin position="71"/>
        <end position="93"/>
    </location>
</feature>
<dbReference type="RefSeq" id="WP_143063946.1">
    <property type="nucleotide sequence ID" value="NZ_FODJ01000013.1"/>
</dbReference>
<protein>
    <submittedName>
        <fullName evidence="2">Uncharacterized protein</fullName>
    </submittedName>
</protein>
<name>A0A1H8SKT9_9BACI</name>
<reference evidence="2 3" key="1">
    <citation type="submission" date="2016-10" db="EMBL/GenBank/DDBJ databases">
        <authorList>
            <person name="de Groot N.N."/>
        </authorList>
    </citation>
    <scope>NUCLEOTIDE SEQUENCE [LARGE SCALE GENOMIC DNA]</scope>
    <source>
        <strain evidence="2 3">CGMCC 1.10434</strain>
    </source>
</reference>
<dbReference type="Proteomes" id="UP000199300">
    <property type="component" value="Unassembled WGS sequence"/>
</dbReference>
<keyword evidence="1" id="KW-0472">Membrane</keyword>
<evidence type="ECO:0000313" key="2">
    <source>
        <dbReference type="EMBL" id="SEO79177.1"/>
    </source>
</evidence>
<keyword evidence="1" id="KW-1133">Transmembrane helix</keyword>
<evidence type="ECO:0000256" key="1">
    <source>
        <dbReference type="SAM" id="Phobius"/>
    </source>
</evidence>
<evidence type="ECO:0000313" key="3">
    <source>
        <dbReference type="Proteomes" id="UP000199300"/>
    </source>
</evidence>
<gene>
    <name evidence="2" type="ORF">SAMN04488134_11318</name>
</gene>
<keyword evidence="3" id="KW-1185">Reference proteome</keyword>
<organism evidence="2 3">
    <name type="scientific">Amphibacillus marinus</name>
    <dbReference type="NCBI Taxonomy" id="872970"/>
    <lineage>
        <taxon>Bacteria</taxon>
        <taxon>Bacillati</taxon>
        <taxon>Bacillota</taxon>
        <taxon>Bacilli</taxon>
        <taxon>Bacillales</taxon>
        <taxon>Bacillaceae</taxon>
        <taxon>Amphibacillus</taxon>
    </lineage>
</organism>
<sequence length="94" mass="10497">MLKFHLIRICLLAVAISLGIYGQSLADFSASIFTSFHPTAYLTAYTALSLILFATVPIISRKNRALFSSYLVLTLACTIPVSWFSLFVTIMWWG</sequence>
<dbReference type="EMBL" id="FODJ01000013">
    <property type="protein sequence ID" value="SEO79177.1"/>
    <property type="molecule type" value="Genomic_DNA"/>
</dbReference>
<accession>A0A1H8SKT9</accession>
<feature type="transmembrane region" description="Helical" evidence="1">
    <location>
        <begin position="42"/>
        <end position="59"/>
    </location>
</feature>
<dbReference type="AlphaFoldDB" id="A0A1H8SKT9"/>